<sequence length="407" mass="45000">MNVQDVRRQFPILNQEVNGHPLVYLDSAATSQKPLQVIEAVEDYYKRYNSNVHRGVHTLGSMATDGYEGAREKVRRFIHASSMEEIIFLRGTTTAINLIASSYGRDNLEQGDEIVITPMEHHSNIIPWQQLAKAVGAELKYIPLQEDGTIAMEDVRSTITDRTKIVSVMQVSNVLGTVNPIKEITAAAHEKGAVMVVDGAQAVPHMKVDVQDLDADFYAFSGHKMCGPTGIGVLYGKKELLNRMEPVEFGGEMIDFVGLYDSTWKELPWKFEGGTPIIAGAVGLGAAIDFLEETGLENIEAHERKLARYALEKLEHADGVTVYGPEDRAGIVTFNADDVHPHDLATVLDSEGVAVRAGHHCAQPLMKWLNVTATCRASFYLYNTEQDVDKFVESLQTAKEYFGDVFG</sequence>
<name>A0A5C7F5W8_9BACI</name>
<reference evidence="8 9" key="1">
    <citation type="submission" date="2024-01" db="EMBL/GenBank/DDBJ databases">
        <title>Complete Genome Sequence of Alkalicoccus halolimnae BZ-SZ-XJ29T, a Moderately Halophilic Bacterium Isolated from a Salt Lake.</title>
        <authorList>
            <person name="Zhao B."/>
        </authorList>
    </citation>
    <scope>NUCLEOTIDE SEQUENCE [LARGE SCALE GENOMIC DNA]</scope>
    <source>
        <strain evidence="8 9">BZ-SZ-XJ29</strain>
    </source>
</reference>
<dbReference type="GO" id="GO:0006534">
    <property type="term" value="P:cysteine metabolic process"/>
    <property type="evidence" value="ECO:0007669"/>
    <property type="project" value="InterPro"/>
</dbReference>
<evidence type="ECO:0000256" key="4">
    <source>
        <dbReference type="ARBA" id="ARBA00022679"/>
    </source>
</evidence>
<comment type="catalytic activity">
    <reaction evidence="6">
        <text>(sulfur carrier)-H + L-cysteine = (sulfur carrier)-SH + L-alanine</text>
        <dbReference type="Rhea" id="RHEA:43892"/>
        <dbReference type="Rhea" id="RHEA-COMP:14737"/>
        <dbReference type="Rhea" id="RHEA-COMP:14739"/>
        <dbReference type="ChEBI" id="CHEBI:29917"/>
        <dbReference type="ChEBI" id="CHEBI:35235"/>
        <dbReference type="ChEBI" id="CHEBI:57972"/>
        <dbReference type="ChEBI" id="CHEBI:64428"/>
        <dbReference type="EC" id="2.8.1.7"/>
    </reaction>
</comment>
<accession>A0A5C7F5W8</accession>
<dbReference type="PANTHER" id="PTHR43586">
    <property type="entry name" value="CYSTEINE DESULFURASE"/>
    <property type="match status" value="1"/>
</dbReference>
<evidence type="ECO:0000256" key="6">
    <source>
        <dbReference type="ARBA" id="ARBA00050776"/>
    </source>
</evidence>
<dbReference type="GO" id="GO:0030170">
    <property type="term" value="F:pyridoxal phosphate binding"/>
    <property type="evidence" value="ECO:0007669"/>
    <property type="project" value="InterPro"/>
</dbReference>
<dbReference type="Proteomes" id="UP000321816">
    <property type="component" value="Chromosome"/>
</dbReference>
<dbReference type="InterPro" id="IPR000192">
    <property type="entry name" value="Aminotrans_V_dom"/>
</dbReference>
<dbReference type="EMBL" id="CP144914">
    <property type="protein sequence ID" value="WWD79449.1"/>
    <property type="molecule type" value="Genomic_DNA"/>
</dbReference>
<keyword evidence="5" id="KW-0663">Pyridoxal phosphate</keyword>
<dbReference type="InterPro" id="IPR010970">
    <property type="entry name" value="Cys_dSase_SufS"/>
</dbReference>
<dbReference type="OrthoDB" id="9804366at2"/>
<dbReference type="GO" id="GO:0031071">
    <property type="term" value="F:cysteine desulfurase activity"/>
    <property type="evidence" value="ECO:0007669"/>
    <property type="project" value="UniProtKB-EC"/>
</dbReference>
<dbReference type="PIRSF" id="PIRSF005572">
    <property type="entry name" value="NifS"/>
    <property type="match status" value="1"/>
</dbReference>
<evidence type="ECO:0000256" key="2">
    <source>
        <dbReference type="ARBA" id="ARBA00010447"/>
    </source>
</evidence>
<dbReference type="RefSeq" id="WP_147804307.1">
    <property type="nucleotide sequence ID" value="NZ_CP144914.1"/>
</dbReference>
<dbReference type="NCBIfam" id="TIGR01979">
    <property type="entry name" value="sufS"/>
    <property type="match status" value="1"/>
</dbReference>
<comment type="similarity">
    <text evidence="2">Belongs to the class-V pyridoxal-phosphate-dependent aminotransferase family. Csd subfamily.</text>
</comment>
<dbReference type="InterPro" id="IPR015421">
    <property type="entry name" value="PyrdxlP-dep_Trfase_major"/>
</dbReference>
<keyword evidence="9" id="KW-1185">Reference proteome</keyword>
<organism evidence="8 9">
    <name type="scientific">Alkalicoccus halolimnae</name>
    <dbReference type="NCBI Taxonomy" id="1667239"/>
    <lineage>
        <taxon>Bacteria</taxon>
        <taxon>Bacillati</taxon>
        <taxon>Bacillota</taxon>
        <taxon>Bacilli</taxon>
        <taxon>Bacillales</taxon>
        <taxon>Bacillaceae</taxon>
        <taxon>Alkalicoccus</taxon>
    </lineage>
</organism>
<dbReference type="Pfam" id="PF00266">
    <property type="entry name" value="Aminotran_5"/>
    <property type="match status" value="1"/>
</dbReference>
<dbReference type="InterPro" id="IPR016454">
    <property type="entry name" value="Cysteine_dSase"/>
</dbReference>
<comment type="cofactor">
    <cofactor evidence="1">
        <name>pyridoxal 5'-phosphate</name>
        <dbReference type="ChEBI" id="CHEBI:597326"/>
    </cofactor>
</comment>
<dbReference type="EC" id="2.8.1.7" evidence="3"/>
<dbReference type="Gene3D" id="3.90.1150.10">
    <property type="entry name" value="Aspartate Aminotransferase, domain 1"/>
    <property type="match status" value="1"/>
</dbReference>
<evidence type="ECO:0000259" key="7">
    <source>
        <dbReference type="Pfam" id="PF00266"/>
    </source>
</evidence>
<dbReference type="InterPro" id="IPR015422">
    <property type="entry name" value="PyrdxlP-dep_Trfase_small"/>
</dbReference>
<keyword evidence="4 8" id="KW-0808">Transferase</keyword>
<dbReference type="InterPro" id="IPR015424">
    <property type="entry name" value="PyrdxlP-dep_Trfase"/>
</dbReference>
<gene>
    <name evidence="8" type="ORF">FTX54_013750</name>
</gene>
<evidence type="ECO:0000313" key="9">
    <source>
        <dbReference type="Proteomes" id="UP000321816"/>
    </source>
</evidence>
<protein>
    <recommendedName>
        <fullName evidence="3">cysteine desulfurase</fullName>
        <ecNumber evidence="3">2.8.1.7</ecNumber>
    </recommendedName>
</protein>
<dbReference type="PANTHER" id="PTHR43586:SF8">
    <property type="entry name" value="CYSTEINE DESULFURASE 1, CHLOROPLASTIC"/>
    <property type="match status" value="1"/>
</dbReference>
<evidence type="ECO:0000256" key="3">
    <source>
        <dbReference type="ARBA" id="ARBA00012239"/>
    </source>
</evidence>
<dbReference type="Gene3D" id="3.40.640.10">
    <property type="entry name" value="Type I PLP-dependent aspartate aminotransferase-like (Major domain)"/>
    <property type="match status" value="1"/>
</dbReference>
<dbReference type="AlphaFoldDB" id="A0A5C7F5W8"/>
<proteinExistence type="inferred from homology"/>
<evidence type="ECO:0000313" key="8">
    <source>
        <dbReference type="EMBL" id="WWD79449.1"/>
    </source>
</evidence>
<dbReference type="KEGG" id="ahal:FTX54_013750"/>
<evidence type="ECO:0000256" key="1">
    <source>
        <dbReference type="ARBA" id="ARBA00001933"/>
    </source>
</evidence>
<evidence type="ECO:0000256" key="5">
    <source>
        <dbReference type="ARBA" id="ARBA00022898"/>
    </source>
</evidence>
<dbReference type="CDD" id="cd06453">
    <property type="entry name" value="SufS_like"/>
    <property type="match status" value="1"/>
</dbReference>
<feature type="domain" description="Aminotransferase class V" evidence="7">
    <location>
        <begin position="23"/>
        <end position="391"/>
    </location>
</feature>
<dbReference type="SUPFAM" id="SSF53383">
    <property type="entry name" value="PLP-dependent transferases"/>
    <property type="match status" value="1"/>
</dbReference>